<accession>A0A5C6RKI5</accession>
<dbReference type="PANTHER" id="PTHR46268:SF6">
    <property type="entry name" value="UNIVERSAL STRESS PROTEIN UP12"/>
    <property type="match status" value="1"/>
</dbReference>
<dbReference type="InterPro" id="IPR006016">
    <property type="entry name" value="UspA"/>
</dbReference>
<dbReference type="PRINTS" id="PR01438">
    <property type="entry name" value="UNVRSLSTRESS"/>
</dbReference>
<protein>
    <recommendedName>
        <fullName evidence="2">UspA domain-containing protein</fullName>
    </recommendedName>
</protein>
<dbReference type="InterPro" id="IPR006015">
    <property type="entry name" value="Universal_stress_UspA"/>
</dbReference>
<comment type="caution">
    <text evidence="3">The sequence shown here is derived from an EMBL/GenBank/DDBJ whole genome shotgun (WGS) entry which is preliminary data.</text>
</comment>
<reference evidence="3 4" key="1">
    <citation type="submission" date="2019-08" db="EMBL/GenBank/DDBJ databases">
        <title>Genome of Phaeodactylibacter luteus.</title>
        <authorList>
            <person name="Bowman J.P."/>
        </authorList>
    </citation>
    <scope>NUCLEOTIDE SEQUENCE [LARGE SCALE GENOMIC DNA]</scope>
    <source>
        <strain evidence="3 4">KCTC 42180</strain>
    </source>
</reference>
<proteinExistence type="inferred from homology"/>
<gene>
    <name evidence="3" type="ORF">FRY97_13810</name>
</gene>
<dbReference type="OrthoDB" id="9788959at2"/>
<dbReference type="Gene3D" id="3.40.50.12370">
    <property type="match status" value="1"/>
</dbReference>
<evidence type="ECO:0000256" key="1">
    <source>
        <dbReference type="ARBA" id="ARBA00008791"/>
    </source>
</evidence>
<sequence>MDAIRKILLPTDFSANAQNAFRHGLMLADRMGAEIELLHVIYPEYEPLDLPVMAAQATREKAEAARVVMKEFMELGLAQMHTTGQIKSVPPIHADLEVGTPASLISEVARRDEADLIVMGTRGSHNTLERFWGSTATAVLEHAPCHVMVVPEHAPYQKIEQVGYATDLAEADPYHIWEAGKILDAFSPVIRCAHVNLEQSVEHALDLNGLGHFFDNHAPALQITFHTLQGGQVAPALDQFIDQFGLDLMVMYAPGHSWWQRLFHHSETKAMALRAQVPVLFLKH</sequence>
<dbReference type="Pfam" id="PF00582">
    <property type="entry name" value="Usp"/>
    <property type="match status" value="2"/>
</dbReference>
<organism evidence="3 4">
    <name type="scientific">Phaeodactylibacter luteus</name>
    <dbReference type="NCBI Taxonomy" id="1564516"/>
    <lineage>
        <taxon>Bacteria</taxon>
        <taxon>Pseudomonadati</taxon>
        <taxon>Bacteroidota</taxon>
        <taxon>Saprospiria</taxon>
        <taxon>Saprospirales</taxon>
        <taxon>Haliscomenobacteraceae</taxon>
        <taxon>Phaeodactylibacter</taxon>
    </lineage>
</organism>
<dbReference type="EMBL" id="VOOR01000029">
    <property type="protein sequence ID" value="TXB62464.1"/>
    <property type="molecule type" value="Genomic_DNA"/>
</dbReference>
<feature type="domain" description="UspA" evidence="2">
    <location>
        <begin position="224"/>
        <end position="282"/>
    </location>
</feature>
<evidence type="ECO:0000313" key="4">
    <source>
        <dbReference type="Proteomes" id="UP000321580"/>
    </source>
</evidence>
<evidence type="ECO:0000313" key="3">
    <source>
        <dbReference type="EMBL" id="TXB62464.1"/>
    </source>
</evidence>
<dbReference type="PANTHER" id="PTHR46268">
    <property type="entry name" value="STRESS RESPONSE PROTEIN NHAX"/>
    <property type="match status" value="1"/>
</dbReference>
<dbReference type="RefSeq" id="WP_147168140.1">
    <property type="nucleotide sequence ID" value="NZ_VOOR01000029.1"/>
</dbReference>
<feature type="domain" description="UspA" evidence="2">
    <location>
        <begin position="4"/>
        <end position="151"/>
    </location>
</feature>
<comment type="similarity">
    <text evidence="1">Belongs to the universal stress protein A family.</text>
</comment>
<name>A0A5C6RKI5_9BACT</name>
<keyword evidence="4" id="KW-1185">Reference proteome</keyword>
<evidence type="ECO:0000259" key="2">
    <source>
        <dbReference type="Pfam" id="PF00582"/>
    </source>
</evidence>
<dbReference type="Proteomes" id="UP000321580">
    <property type="component" value="Unassembled WGS sequence"/>
</dbReference>
<dbReference type="SUPFAM" id="SSF52402">
    <property type="entry name" value="Adenine nucleotide alpha hydrolases-like"/>
    <property type="match status" value="2"/>
</dbReference>
<dbReference type="AlphaFoldDB" id="A0A5C6RKI5"/>
<dbReference type="CDD" id="cd00293">
    <property type="entry name" value="USP-like"/>
    <property type="match status" value="1"/>
</dbReference>